<dbReference type="GO" id="GO:0016020">
    <property type="term" value="C:membrane"/>
    <property type="evidence" value="ECO:0007669"/>
    <property type="project" value="TreeGrafter"/>
</dbReference>
<keyword evidence="3" id="KW-0456">Lyase</keyword>
<dbReference type="Gene3D" id="3.40.50.1820">
    <property type="entry name" value="alpha/beta hydrolase"/>
    <property type="match status" value="1"/>
</dbReference>
<dbReference type="GO" id="GO:0070205">
    <property type="term" value="F:2-succinyl-6-hydroxy-2,4-cyclohexadiene-1-carboxylate synthase activity"/>
    <property type="evidence" value="ECO:0007669"/>
    <property type="project" value="UniProtKB-EC"/>
</dbReference>
<dbReference type="InterPro" id="IPR000073">
    <property type="entry name" value="AB_hydrolase_1"/>
</dbReference>
<dbReference type="AlphaFoldDB" id="A0A5E7CX40"/>
<dbReference type="PANTHER" id="PTHR43798">
    <property type="entry name" value="MONOACYLGLYCEROL LIPASE"/>
    <property type="match status" value="1"/>
</dbReference>
<keyword evidence="1" id="KW-0732">Signal</keyword>
<sequence length="343" mass="38568" precursor="true">MKNLNIVTACVFLVGAISTFQAKAASPAHGPAYGQNLEGFNYTYSVKEFEFTSQGQRLTMAYMDVLPDKPNNRTIVLLHGKLFCADTWRATIKSLSDSGFRVIAPDQIGFCKSSKPERYQYSFQQLSSNTRALLDNLKINDSIVMGHSMGGMLAIRYGLMYPQATTQLLLINPLGLEDWKAHGVPYVNIDTHYKEELTTNKADLKEYQRIVHYNGEWRPEFDRWVDMLTGMYKGDGLPLVARNAALTSDMIFNQPVFYEFEQLKVPTVLFVGLKDKTAITNGAPPQVLSQLANYSALGKAATARIPQAKLIEFEDLAHSPHLQQPERFNKTLLSIINTEQTKK</sequence>
<feature type="chain" id="PRO_5022974065" evidence="1">
    <location>
        <begin position="25"/>
        <end position="343"/>
    </location>
</feature>
<dbReference type="PRINTS" id="PR00111">
    <property type="entry name" value="ABHYDROLASE"/>
</dbReference>
<dbReference type="GO" id="GO:0046464">
    <property type="term" value="P:acylglycerol catabolic process"/>
    <property type="evidence" value="ECO:0007669"/>
    <property type="project" value="TreeGrafter"/>
</dbReference>
<dbReference type="InterPro" id="IPR029058">
    <property type="entry name" value="AB_hydrolase_fold"/>
</dbReference>
<protein>
    <submittedName>
        <fullName evidence="3">2-succinyl-6-hydroxy-2, 4-cyclohexadiene-1-carboxylate synthase</fullName>
        <ecNumber evidence="3">4.2.99.20</ecNumber>
    </submittedName>
</protein>
<evidence type="ECO:0000313" key="4">
    <source>
        <dbReference type="Proteomes" id="UP000379480"/>
    </source>
</evidence>
<accession>A0A5E7CX40</accession>
<feature type="signal peptide" evidence="1">
    <location>
        <begin position="1"/>
        <end position="24"/>
    </location>
</feature>
<dbReference type="RefSeq" id="WP_224795682.1">
    <property type="nucleotide sequence ID" value="NZ_CABVHY010000011.1"/>
</dbReference>
<dbReference type="EMBL" id="CABVHY010000011">
    <property type="protein sequence ID" value="VVN99881.1"/>
    <property type="molecule type" value="Genomic_DNA"/>
</dbReference>
<dbReference type="EC" id="4.2.99.20" evidence="3"/>
<name>A0A5E7CX40_PSEFL</name>
<dbReference type="InterPro" id="IPR050266">
    <property type="entry name" value="AB_hydrolase_sf"/>
</dbReference>
<evidence type="ECO:0000259" key="2">
    <source>
        <dbReference type="Pfam" id="PF00561"/>
    </source>
</evidence>
<dbReference type="SUPFAM" id="SSF53474">
    <property type="entry name" value="alpha/beta-Hydrolases"/>
    <property type="match status" value="1"/>
</dbReference>
<dbReference type="PANTHER" id="PTHR43798:SF33">
    <property type="entry name" value="HYDROLASE, PUTATIVE (AFU_ORTHOLOGUE AFUA_2G14860)-RELATED"/>
    <property type="match status" value="1"/>
</dbReference>
<evidence type="ECO:0000313" key="3">
    <source>
        <dbReference type="EMBL" id="VVN99881.1"/>
    </source>
</evidence>
<evidence type="ECO:0000256" key="1">
    <source>
        <dbReference type="SAM" id="SignalP"/>
    </source>
</evidence>
<proteinExistence type="predicted"/>
<gene>
    <name evidence="3" type="primary">menH_2</name>
    <name evidence="3" type="ORF">PS723_02552</name>
</gene>
<dbReference type="GO" id="GO:0047372">
    <property type="term" value="F:monoacylglycerol lipase activity"/>
    <property type="evidence" value="ECO:0007669"/>
    <property type="project" value="TreeGrafter"/>
</dbReference>
<dbReference type="Proteomes" id="UP000379480">
    <property type="component" value="Unassembled WGS sequence"/>
</dbReference>
<reference evidence="3 4" key="1">
    <citation type="submission" date="2019-09" db="EMBL/GenBank/DDBJ databases">
        <authorList>
            <person name="Chandra G."/>
            <person name="Truman W A."/>
        </authorList>
    </citation>
    <scope>NUCLEOTIDE SEQUENCE [LARGE SCALE GENOMIC DNA]</scope>
    <source>
        <strain evidence="3">PS723</strain>
    </source>
</reference>
<organism evidence="3 4">
    <name type="scientific">Pseudomonas fluorescens</name>
    <dbReference type="NCBI Taxonomy" id="294"/>
    <lineage>
        <taxon>Bacteria</taxon>
        <taxon>Pseudomonadati</taxon>
        <taxon>Pseudomonadota</taxon>
        <taxon>Gammaproteobacteria</taxon>
        <taxon>Pseudomonadales</taxon>
        <taxon>Pseudomonadaceae</taxon>
        <taxon>Pseudomonas</taxon>
    </lineage>
</organism>
<feature type="domain" description="AB hydrolase-1" evidence="2">
    <location>
        <begin position="74"/>
        <end position="323"/>
    </location>
</feature>
<dbReference type="Pfam" id="PF00561">
    <property type="entry name" value="Abhydrolase_1"/>
    <property type="match status" value="1"/>
</dbReference>